<name>A0A345T4C1_9ACTN</name>
<dbReference type="OrthoDB" id="2895671at2"/>
<dbReference type="AlphaFoldDB" id="A0A345T4C1"/>
<accession>A0A345T4C1</accession>
<evidence type="ECO:0000313" key="2">
    <source>
        <dbReference type="Proteomes" id="UP000249340"/>
    </source>
</evidence>
<organism evidence="1 2">
    <name type="scientific">Peterkaempfera bronchialis</name>
    <dbReference type="NCBI Taxonomy" id="2126346"/>
    <lineage>
        <taxon>Bacteria</taxon>
        <taxon>Bacillati</taxon>
        <taxon>Actinomycetota</taxon>
        <taxon>Actinomycetes</taxon>
        <taxon>Kitasatosporales</taxon>
        <taxon>Streptomycetaceae</taxon>
        <taxon>Peterkaempfera</taxon>
    </lineage>
</organism>
<dbReference type="EMBL" id="CP031264">
    <property type="protein sequence ID" value="AXI80826.1"/>
    <property type="molecule type" value="Genomic_DNA"/>
</dbReference>
<gene>
    <name evidence="1" type="ORF">C7M71_029055</name>
</gene>
<dbReference type="Proteomes" id="UP000249340">
    <property type="component" value="Chromosome"/>
</dbReference>
<keyword evidence="2" id="KW-1185">Reference proteome</keyword>
<sequence>MDTWATWTTQGIIAGAGGAMTAEVGPITGDLTVHTMWADNEARVTVQYTGASDWYTLQGSPVPAADEATGRAIHQQAVRAVQAGGGATVGQSG</sequence>
<reference evidence="2" key="1">
    <citation type="submission" date="2018-07" db="EMBL/GenBank/DDBJ databases">
        <title>Streptacidiphilus bronchialis DSM 106435 chromosome.</title>
        <authorList>
            <person name="Batra D."/>
            <person name="Gulvik C.A."/>
        </authorList>
    </citation>
    <scope>NUCLEOTIDE SEQUENCE [LARGE SCALE GENOMIC DNA]</scope>
    <source>
        <strain evidence="2">DSM 106435</strain>
    </source>
</reference>
<dbReference type="RefSeq" id="WP_111491098.1">
    <property type="nucleotide sequence ID" value="NZ_CP031264.1"/>
</dbReference>
<proteinExistence type="predicted"/>
<protein>
    <submittedName>
        <fullName evidence="1">Uncharacterized protein</fullName>
    </submittedName>
</protein>
<dbReference type="KEGG" id="stri:C7M71_029055"/>
<evidence type="ECO:0000313" key="1">
    <source>
        <dbReference type="EMBL" id="AXI80826.1"/>
    </source>
</evidence>